<evidence type="ECO:0000259" key="11">
    <source>
        <dbReference type="Pfam" id="PF18051"/>
    </source>
</evidence>
<proteinExistence type="inferred from homology"/>
<dbReference type="InterPro" id="IPR041433">
    <property type="entry name" value="RPN1_C"/>
</dbReference>
<gene>
    <name evidence="12" type="ORF">FSP39_020371</name>
</gene>
<evidence type="ECO:0000256" key="3">
    <source>
        <dbReference type="ARBA" id="ARBA00005460"/>
    </source>
</evidence>
<dbReference type="InterPro" id="IPR011989">
    <property type="entry name" value="ARM-like"/>
</dbReference>
<evidence type="ECO:0000256" key="6">
    <source>
        <dbReference type="ARBA" id="ARBA00022942"/>
    </source>
</evidence>
<dbReference type="GO" id="GO:0042176">
    <property type="term" value="P:regulation of protein catabolic process"/>
    <property type="evidence" value="ECO:0007669"/>
    <property type="project" value="InterPro"/>
</dbReference>
<dbReference type="GO" id="GO:0030234">
    <property type="term" value="F:enzyme regulator activity"/>
    <property type="evidence" value="ECO:0007669"/>
    <property type="project" value="UniProtKB-UniRule"/>
</dbReference>
<evidence type="ECO:0000256" key="9">
    <source>
        <dbReference type="SAM" id="MobiDB-lite"/>
    </source>
</evidence>
<dbReference type="InterPro" id="IPR002015">
    <property type="entry name" value="Proteasome/cyclosome_rpt"/>
</dbReference>
<evidence type="ECO:0000256" key="8">
    <source>
        <dbReference type="PIRNR" id="PIRNR015965"/>
    </source>
</evidence>
<dbReference type="EMBL" id="VSWD01000005">
    <property type="protein sequence ID" value="KAK3103587.1"/>
    <property type="molecule type" value="Genomic_DNA"/>
</dbReference>
<dbReference type="AlphaFoldDB" id="A0AA88YM34"/>
<feature type="domain" description="RPN1 N-terminal" evidence="10">
    <location>
        <begin position="37"/>
        <end position="336"/>
    </location>
</feature>
<comment type="function">
    <text evidence="1 8">Component of the 26S proteasome, a multiprotein complex involved in the ATP-dependent degradation of ubiquitinated proteins. This complex plays a key role in the maintenance of protein homeostasis by removing misfolded or damaged proteins, which could impair cellular functions, and by removing proteins whose functions are no longer required. Therefore, the proteasome participates in numerous cellular processes, including cell cycle progression, apoptosis, or DNA damage repair.</text>
</comment>
<organism evidence="12 13">
    <name type="scientific">Pinctada imbricata</name>
    <name type="common">Atlantic pearl-oyster</name>
    <name type="synonym">Pinctada martensii</name>
    <dbReference type="NCBI Taxonomy" id="66713"/>
    <lineage>
        <taxon>Eukaryota</taxon>
        <taxon>Metazoa</taxon>
        <taxon>Spiralia</taxon>
        <taxon>Lophotrochozoa</taxon>
        <taxon>Mollusca</taxon>
        <taxon>Bivalvia</taxon>
        <taxon>Autobranchia</taxon>
        <taxon>Pteriomorphia</taxon>
        <taxon>Pterioida</taxon>
        <taxon>Pterioidea</taxon>
        <taxon>Pteriidae</taxon>
        <taxon>Pinctada</taxon>
    </lineage>
</organism>
<reference evidence="12" key="1">
    <citation type="submission" date="2019-08" db="EMBL/GenBank/DDBJ databases">
        <title>The improved chromosome-level genome for the pearl oyster Pinctada fucata martensii using PacBio sequencing and Hi-C.</title>
        <authorList>
            <person name="Zheng Z."/>
        </authorList>
    </citation>
    <scope>NUCLEOTIDE SEQUENCE</scope>
    <source>
        <strain evidence="12">ZZ-2019</strain>
        <tissue evidence="12">Adductor muscle</tissue>
    </source>
</reference>
<feature type="region of interest" description="Disordered" evidence="9">
    <location>
        <begin position="601"/>
        <end position="629"/>
    </location>
</feature>
<evidence type="ECO:0000256" key="1">
    <source>
        <dbReference type="ARBA" id="ARBA00002362"/>
    </source>
</evidence>
<dbReference type="FunFam" id="1.25.10.10:FF:000026">
    <property type="entry name" value="26S proteasome non-ATPase regulatory subunit 2"/>
    <property type="match status" value="1"/>
</dbReference>
<dbReference type="Proteomes" id="UP001186944">
    <property type="component" value="Unassembled WGS sequence"/>
</dbReference>
<comment type="similarity">
    <text evidence="3 8">Belongs to the proteasome subunit S2 family.</text>
</comment>
<dbReference type="Gene3D" id="1.25.10.10">
    <property type="entry name" value="Leucine-rich Repeat Variant"/>
    <property type="match status" value="1"/>
</dbReference>
<evidence type="ECO:0000256" key="7">
    <source>
        <dbReference type="ARBA" id="ARBA00046857"/>
    </source>
</evidence>
<evidence type="ECO:0000256" key="2">
    <source>
        <dbReference type="ARBA" id="ARBA00004031"/>
    </source>
</evidence>
<dbReference type="GO" id="GO:0005634">
    <property type="term" value="C:nucleus"/>
    <property type="evidence" value="ECO:0007669"/>
    <property type="project" value="TreeGrafter"/>
</dbReference>
<evidence type="ECO:0000256" key="5">
    <source>
        <dbReference type="ARBA" id="ARBA00022737"/>
    </source>
</evidence>
<evidence type="ECO:0000256" key="4">
    <source>
        <dbReference type="ARBA" id="ARBA00014928"/>
    </source>
</evidence>
<dbReference type="InterPro" id="IPR016643">
    <property type="entry name" value="26S_Psome_Rpn1"/>
</dbReference>
<keyword evidence="6 8" id="KW-0647">Proteasome</keyword>
<keyword evidence="13" id="KW-1185">Reference proteome</keyword>
<sequence length="895" mass="99537">MADKKTEDNKKEEKDPKKKEEKEQELSEEDKQLQDELNMLVERLKEPDQKLYRPALESLRSQIRASTTSMTSVPKPLKFLRPHYDSLKEVYEKIKDMETKRFCADIISVMGMTKSGEERDSLKYRLLGSKEEIGSWGHEYVRHLAGQVAQEWQDLGEQDNEMREKLLTMTKEIVPYHMDHNAEAEACDLLMEIEKLDLLQNYVDENVYPRVCLYLTSCVPYVPDPENTTLLRTAVDLYRKFNQYPQAIRFAMQLNDMALVEEIFTSCKDSLMQKQLAYMLGRQQIFLELNDDTEDFDELTEIMSNAHLNNNFLALARELDIMEPKVPEDIYKSHLEQSRTTIGPSNVDSARQNLAASFVNGFVNAGFGQDKLLMEDGNKWLYKNKEHGMLSATASLGLVLLWDVDGGLTQIDKYLYSSDDYIKAGALLACGIVNSGVRNECDPALALLSDYVTHNVDIMKIGAIVGLGLAYAGSNREDVLTLILPVLGDSKAKMEVIGMAALACGMICVGSCNGDVTSTILQTMMERPEADLKDTNARFLAMGLALAYLGKQDAVDATLMALEVIGEPLKSMARMMVDVCAYAGTGNVLKIQHLLHVCSEHDESKDQDNNEKGDDKKKDKKEKEKEKEVSADLSCQQGIAVLGIALIAMGEDVGAEMSFRAFGHLLRYGEVAIKRAVPLALGLISVSNPKLQILDTLSKFSHDSDPEVSHNAILAMGIVGAGTNNARLAAMLRQLAVYHAKDPNNLFMVRLAQGLTHLGKGTLTLCPYHSDKALMSPVAVAGLLAVLVSCLDVKNLIIGKSHYTLYHLVAAMQPRMLTTFDEELRPLPVPVRVGQAVDVVGQAGKPKTITGFQTHTTPVLLAYGERAELATEEYLSLSPIMEGFVILRKNPDYEE</sequence>
<accession>A0AA88YM34</accession>
<evidence type="ECO:0000313" key="12">
    <source>
        <dbReference type="EMBL" id="KAK3103587.1"/>
    </source>
</evidence>
<comment type="function">
    <text evidence="2">Binds to the intracellular domain of tumor necrosis factor type 1 receptor. The binding domain of TRAP1 and TRAP2 resides outside the death domain of TNFR1.</text>
</comment>
<dbReference type="Pfam" id="PF01851">
    <property type="entry name" value="PC_rep"/>
    <property type="match status" value="3"/>
</dbReference>
<dbReference type="SUPFAM" id="SSF48371">
    <property type="entry name" value="ARM repeat"/>
    <property type="match status" value="1"/>
</dbReference>
<evidence type="ECO:0000313" key="13">
    <source>
        <dbReference type="Proteomes" id="UP001186944"/>
    </source>
</evidence>
<dbReference type="GO" id="GO:0008540">
    <property type="term" value="C:proteasome regulatory particle, base subcomplex"/>
    <property type="evidence" value="ECO:0007669"/>
    <property type="project" value="UniProtKB-UniRule"/>
</dbReference>
<dbReference type="GO" id="GO:0034515">
    <property type="term" value="C:proteasome storage granule"/>
    <property type="evidence" value="ECO:0007669"/>
    <property type="project" value="TreeGrafter"/>
</dbReference>
<comment type="subunit">
    <text evidence="7">Component of the 19S proteasome regulatory particle complex. The 26S proteasome consists of a 20S core particle (CP) and two 19S regulatory subunits (RP). The regulatory particle is made of a lid composed of 9 subunits, a base containing 6 ATPases and few additional components including PSMD2. Interacts with RPGRIP1L. Interacts with CRY1 in a KDM8-dependent manner. Interacts (via C-terminus) with phosphatase UBLCP1 (via ubiquitin-like domain); the interaction recruits UBLCP1 to the 19S regulatory particle where it dephosphorylates 19S subunit PSMC2/RPT1 which impairs PSMC2 ATPase activity and disrupts 26S proteasome assembly.</text>
</comment>
<name>A0AA88YM34_PINIB</name>
<dbReference type="GO" id="GO:0043161">
    <property type="term" value="P:proteasome-mediated ubiquitin-dependent protein catabolic process"/>
    <property type="evidence" value="ECO:0007669"/>
    <property type="project" value="TreeGrafter"/>
</dbReference>
<dbReference type="Pfam" id="PF18051">
    <property type="entry name" value="RPN1_C"/>
    <property type="match status" value="1"/>
</dbReference>
<dbReference type="InterPro" id="IPR016024">
    <property type="entry name" value="ARM-type_fold"/>
</dbReference>
<dbReference type="PANTHER" id="PTHR10943:SF1">
    <property type="entry name" value="26S PROTEASOME NON-ATPASE REGULATORY SUBUNIT 2"/>
    <property type="match status" value="1"/>
</dbReference>
<dbReference type="InterPro" id="IPR040892">
    <property type="entry name" value="RPN1_N"/>
</dbReference>
<protein>
    <recommendedName>
        <fullName evidence="4 8">26S proteasome non-ATPase regulatory subunit 2</fullName>
    </recommendedName>
</protein>
<dbReference type="Pfam" id="PF17781">
    <property type="entry name" value="RPN1_RPN2_N"/>
    <property type="match status" value="1"/>
</dbReference>
<dbReference type="PANTHER" id="PTHR10943">
    <property type="entry name" value="26S PROTEASOME NON-ATPASE REGULATORY SUBUNIT"/>
    <property type="match status" value="1"/>
</dbReference>
<comment type="caution">
    <text evidence="12">The sequence shown here is derived from an EMBL/GenBank/DDBJ whole genome shotgun (WGS) entry which is preliminary data.</text>
</comment>
<keyword evidence="5" id="KW-0677">Repeat</keyword>
<feature type="domain" description="26S proteasome non-ATPase regulatory subunit RPN1 C-terminal" evidence="11">
    <location>
        <begin position="840"/>
        <end position="893"/>
    </location>
</feature>
<dbReference type="PIRSF" id="PIRSF015965">
    <property type="entry name" value="26S_Psome_Rpn1"/>
    <property type="match status" value="1"/>
</dbReference>
<evidence type="ECO:0000259" key="10">
    <source>
        <dbReference type="Pfam" id="PF17781"/>
    </source>
</evidence>
<feature type="region of interest" description="Disordered" evidence="9">
    <location>
        <begin position="1"/>
        <end position="33"/>
    </location>
</feature>